<evidence type="ECO:0000313" key="3">
    <source>
        <dbReference type="Proteomes" id="UP000238322"/>
    </source>
</evidence>
<gene>
    <name evidence="2" type="ORF">C5Y83_28060</name>
</gene>
<dbReference type="Gene3D" id="1.20.1640.10">
    <property type="entry name" value="Multidrug efflux transporter AcrB transmembrane domain"/>
    <property type="match status" value="2"/>
</dbReference>
<feature type="transmembrane region" description="Helical" evidence="1">
    <location>
        <begin position="857"/>
        <end position="874"/>
    </location>
</feature>
<feature type="transmembrane region" description="Helical" evidence="1">
    <location>
        <begin position="957"/>
        <end position="976"/>
    </location>
</feature>
<dbReference type="EMBL" id="PUHY01000016">
    <property type="protein sequence ID" value="PQO28467.1"/>
    <property type="molecule type" value="Genomic_DNA"/>
</dbReference>
<feature type="transmembrane region" description="Helical" evidence="1">
    <location>
        <begin position="519"/>
        <end position="544"/>
    </location>
</feature>
<dbReference type="RefSeq" id="WP_105333136.1">
    <property type="nucleotide sequence ID" value="NZ_PUHY01000016.1"/>
</dbReference>
<dbReference type="PRINTS" id="PR00702">
    <property type="entry name" value="ACRIFLAVINRP"/>
</dbReference>
<feature type="transmembrane region" description="Helical" evidence="1">
    <location>
        <begin position="334"/>
        <end position="354"/>
    </location>
</feature>
<dbReference type="Pfam" id="PF00873">
    <property type="entry name" value="ACR_tran"/>
    <property type="match status" value="1"/>
</dbReference>
<dbReference type="Gene3D" id="3.30.70.1440">
    <property type="entry name" value="Multidrug efflux transporter AcrB pore domain"/>
    <property type="match status" value="1"/>
</dbReference>
<dbReference type="InterPro" id="IPR027463">
    <property type="entry name" value="AcrB_DN_DC_subdom"/>
</dbReference>
<comment type="caution">
    <text evidence="2">The sequence shown here is derived from an EMBL/GenBank/DDBJ whole genome shotgun (WGS) entry which is preliminary data.</text>
</comment>
<protein>
    <submittedName>
        <fullName evidence="2">Acriflavin resistance protein</fullName>
    </submittedName>
</protein>
<dbReference type="PANTHER" id="PTHR32063">
    <property type="match status" value="1"/>
</dbReference>
<dbReference type="InterPro" id="IPR001036">
    <property type="entry name" value="Acrflvin-R"/>
</dbReference>
<dbReference type="OrthoDB" id="219750at2"/>
<dbReference type="PANTHER" id="PTHR32063:SF4">
    <property type="entry name" value="SLR6043 PROTEIN"/>
    <property type="match status" value="1"/>
</dbReference>
<dbReference type="GO" id="GO:0005886">
    <property type="term" value="C:plasma membrane"/>
    <property type="evidence" value="ECO:0007669"/>
    <property type="project" value="TreeGrafter"/>
</dbReference>
<keyword evidence="1" id="KW-1133">Transmembrane helix</keyword>
<accession>A0A2S8F8I5</accession>
<evidence type="ECO:0000313" key="2">
    <source>
        <dbReference type="EMBL" id="PQO28467.1"/>
    </source>
</evidence>
<feature type="transmembrane region" description="Helical" evidence="1">
    <location>
        <begin position="12"/>
        <end position="30"/>
    </location>
</feature>
<dbReference type="AlphaFoldDB" id="A0A2S8F8I5"/>
<dbReference type="Gene3D" id="3.30.2090.10">
    <property type="entry name" value="Multidrug efflux transporter AcrB TolC docking domain, DN and DC subdomains"/>
    <property type="match status" value="2"/>
</dbReference>
<feature type="transmembrane region" description="Helical" evidence="1">
    <location>
        <begin position="881"/>
        <end position="903"/>
    </location>
</feature>
<name>A0A2S8F8I5_9BACT</name>
<dbReference type="SUPFAM" id="SSF82714">
    <property type="entry name" value="Multidrug efflux transporter AcrB TolC docking domain, DN and DC subdomains"/>
    <property type="match status" value="2"/>
</dbReference>
<dbReference type="Proteomes" id="UP000238322">
    <property type="component" value="Unassembled WGS sequence"/>
</dbReference>
<keyword evidence="1" id="KW-0812">Transmembrane</keyword>
<feature type="transmembrane region" description="Helical" evidence="1">
    <location>
        <begin position="470"/>
        <end position="498"/>
    </location>
</feature>
<evidence type="ECO:0000256" key="1">
    <source>
        <dbReference type="SAM" id="Phobius"/>
    </source>
</evidence>
<dbReference type="SUPFAM" id="SSF82866">
    <property type="entry name" value="Multidrug efflux transporter AcrB transmembrane domain"/>
    <property type="match status" value="2"/>
</dbReference>
<sequence length="1026" mass="112425">MSWLVESALKLRVAVVALSILLIVVGIRLVPELPLDVFPEFSPPYVEIQTEAPGLSAEEVENLVTFPLENALVGTPGLDTIRSKSVLGLSSIRLLLSYDADVYRTRQLVQERLASETPRLPVVARAPVILQPLSSLSRMMKIGMWSDELDQRELTELAVWSIRPRLMAIPGVANVAIWGQRNKEFQVLVDPQKLRDHQVTLDTVIKSAGDAVVLDAGGFVDTPNQRLAVRQLSPVRTPGDLAQTVVAYQNGAVLHLGDVAEIKVGSPPAIGDAIINDVPGLLLIVEKQPAANMLEVTRKVEEALDLMKPGLQGVEIDSTIFRPATFIERSIDNLTHALLTGCVLVVIVLVLFLFDWRTAVISLTAIPLSLVATVVVLYWWGLTINTMIIAGLVIALGEVVDDAIIDVENIVRRLRINHAEGHPKSSFRVVLEASLEVRSAVVYATAIIILVFLPIFFLEGLPGAFFRPLALGYVLAITASLLVALLVTPALSLLILPWGKKEAHEPPMSRWLRRPYHAILPWFVRRPVAAIVVLIASFAGTFWLTNQLGQEFLPNFQETDFLMHFVERPGTSIEAMDRVTIEASKELRAIPGVRNFGSHIGRAEAADEVVGPNFTELWISIDESADYDRTHQEIVETVEGYPGLYRDVLTYLRERVKEVLTGSSSSIVVRIYGPDLDGLREKAQEVAAAMEKVEGVGHLKVEPQVLVPQVEVRLRPDAAERFGLTPGQVRRAVTTILRGAKVGEVYENQKKYNVVVWGNEQARSDLTALHDLRIDTPTGGQVPLRDLADVSIVPAPNEVKREGGSRRIDVSCDAEGRDLGSVARDIEVAVQNVPFDHGYHPEFLGEYTARQESQNQLFALSAISLIGMVLILYVDFQSLRLTMIVALTIPFALIGGVVASWIAGGVLSLGSLIGFVTVLGIAARNGIMLVSHYRHLQVEEGEEFGLKLVVRGAEERLLPILMTVLTTSLALLPLAISGNKPGHEIEYPLAVVIIGGLVTSTILNLFILPPLYLLFAKPHQASNDTL</sequence>
<feature type="transmembrane region" description="Helical" evidence="1">
    <location>
        <begin position="909"/>
        <end position="927"/>
    </location>
</feature>
<dbReference type="SUPFAM" id="SSF82693">
    <property type="entry name" value="Multidrug efflux transporter AcrB pore domain, PN1, PN2, PC1 and PC2 subdomains"/>
    <property type="match status" value="2"/>
</dbReference>
<dbReference type="Gene3D" id="3.30.70.1320">
    <property type="entry name" value="Multidrug efflux transporter AcrB pore domain like"/>
    <property type="match status" value="1"/>
</dbReference>
<feature type="transmembrane region" description="Helical" evidence="1">
    <location>
        <begin position="440"/>
        <end position="458"/>
    </location>
</feature>
<feature type="transmembrane region" description="Helical" evidence="1">
    <location>
        <begin position="361"/>
        <end position="381"/>
    </location>
</feature>
<dbReference type="GO" id="GO:0042910">
    <property type="term" value="F:xenobiotic transmembrane transporter activity"/>
    <property type="evidence" value="ECO:0007669"/>
    <property type="project" value="TreeGrafter"/>
</dbReference>
<feature type="transmembrane region" description="Helical" evidence="1">
    <location>
        <begin position="988"/>
        <end position="1015"/>
    </location>
</feature>
<reference evidence="2 3" key="1">
    <citation type="submission" date="2018-02" db="EMBL/GenBank/DDBJ databases">
        <title>Comparative genomes isolates from brazilian mangrove.</title>
        <authorList>
            <person name="Araujo J.E."/>
            <person name="Taketani R.G."/>
            <person name="Silva M.C.P."/>
            <person name="Loureco M.V."/>
            <person name="Andreote F.D."/>
        </authorList>
    </citation>
    <scope>NUCLEOTIDE SEQUENCE [LARGE SCALE GENOMIC DNA]</scope>
    <source>
        <strain evidence="2 3">Hex-1 MGV</strain>
    </source>
</reference>
<dbReference type="Gene3D" id="3.30.70.1430">
    <property type="entry name" value="Multidrug efflux transporter AcrB pore domain"/>
    <property type="match status" value="2"/>
</dbReference>
<organism evidence="2 3">
    <name type="scientific">Blastopirellula marina</name>
    <dbReference type="NCBI Taxonomy" id="124"/>
    <lineage>
        <taxon>Bacteria</taxon>
        <taxon>Pseudomonadati</taxon>
        <taxon>Planctomycetota</taxon>
        <taxon>Planctomycetia</taxon>
        <taxon>Pirellulales</taxon>
        <taxon>Pirellulaceae</taxon>
        <taxon>Blastopirellula</taxon>
    </lineage>
</organism>
<keyword evidence="1" id="KW-0472">Membrane</keyword>
<proteinExistence type="predicted"/>